<dbReference type="AlphaFoldDB" id="A0A7J6U610"/>
<comment type="caution">
    <text evidence="2">The sequence shown here is derived from an EMBL/GenBank/DDBJ whole genome shotgun (WGS) entry which is preliminary data.</text>
</comment>
<gene>
    <name evidence="2" type="ORF">FOZ63_006318</name>
</gene>
<evidence type="ECO:0000256" key="1">
    <source>
        <dbReference type="SAM" id="MobiDB-lite"/>
    </source>
</evidence>
<keyword evidence="3" id="KW-1185">Reference proteome</keyword>
<protein>
    <submittedName>
        <fullName evidence="2">Uncharacterized protein</fullName>
    </submittedName>
</protein>
<reference evidence="2 3" key="1">
    <citation type="submission" date="2020-04" db="EMBL/GenBank/DDBJ databases">
        <title>Perkinsus olseni comparative genomics.</title>
        <authorList>
            <person name="Bogema D.R."/>
        </authorList>
    </citation>
    <scope>NUCLEOTIDE SEQUENCE [LARGE SCALE GENOMIC DNA]</scope>
    <source>
        <strain evidence="2 3">ATCC PRA-207</strain>
    </source>
</reference>
<sequence length="292" mass="32702">GQRELSIEVDSRGAQQEASCLFPKRPPPQHEGGHSINRGVRWESLIYRGKLSTSICRSHRFPVRIGKSLQQIEDPSQILGALPSLVGDIASRVPTLQSLLALGRSLGEFPQRAAPQTVAVLTPIVSTLQRMAIPQVMSSPGVVSDALVVITLLVRHHKRTMKAEHRDAVCSLLERIGREVLLPVHAQHPFNLHQVLLVCRGYRAMDLRLPALFKFVKMAVKVERNSNRLALAEVMEHCVALGFHQPTTFFVPIVDAVSKERKYSRTGKKLRQMLRKIEKESTKSRSSFHEIS</sequence>
<dbReference type="Proteomes" id="UP000553632">
    <property type="component" value="Unassembled WGS sequence"/>
</dbReference>
<accession>A0A7J6U610</accession>
<organism evidence="2 3">
    <name type="scientific">Perkinsus olseni</name>
    <name type="common">Perkinsus atlanticus</name>
    <dbReference type="NCBI Taxonomy" id="32597"/>
    <lineage>
        <taxon>Eukaryota</taxon>
        <taxon>Sar</taxon>
        <taxon>Alveolata</taxon>
        <taxon>Perkinsozoa</taxon>
        <taxon>Perkinsea</taxon>
        <taxon>Perkinsida</taxon>
        <taxon>Perkinsidae</taxon>
        <taxon>Perkinsus</taxon>
    </lineage>
</organism>
<proteinExistence type="predicted"/>
<feature type="compositionally biased region" description="Basic and acidic residues" evidence="1">
    <location>
        <begin position="1"/>
        <end position="11"/>
    </location>
</feature>
<dbReference type="EMBL" id="JABANO010005821">
    <property type="protein sequence ID" value="KAF4752825.1"/>
    <property type="molecule type" value="Genomic_DNA"/>
</dbReference>
<feature type="region of interest" description="Disordered" evidence="1">
    <location>
        <begin position="1"/>
        <end position="36"/>
    </location>
</feature>
<name>A0A7J6U610_PEROL</name>
<feature type="non-terminal residue" evidence="2">
    <location>
        <position position="1"/>
    </location>
</feature>
<evidence type="ECO:0000313" key="2">
    <source>
        <dbReference type="EMBL" id="KAF4752825.1"/>
    </source>
</evidence>
<evidence type="ECO:0000313" key="3">
    <source>
        <dbReference type="Proteomes" id="UP000553632"/>
    </source>
</evidence>